<evidence type="ECO:0000256" key="4">
    <source>
        <dbReference type="ARBA" id="ARBA00023002"/>
    </source>
</evidence>
<keyword evidence="3" id="KW-0479">Metal-binding</keyword>
<organism evidence="7 8">
    <name type="scientific">Asbolus verrucosus</name>
    <name type="common">Desert ironclad beetle</name>
    <dbReference type="NCBI Taxonomy" id="1661398"/>
    <lineage>
        <taxon>Eukaryota</taxon>
        <taxon>Metazoa</taxon>
        <taxon>Ecdysozoa</taxon>
        <taxon>Arthropoda</taxon>
        <taxon>Hexapoda</taxon>
        <taxon>Insecta</taxon>
        <taxon>Pterygota</taxon>
        <taxon>Neoptera</taxon>
        <taxon>Endopterygota</taxon>
        <taxon>Coleoptera</taxon>
        <taxon>Polyphaga</taxon>
        <taxon>Cucujiformia</taxon>
        <taxon>Tenebrionidae</taxon>
        <taxon>Pimeliinae</taxon>
        <taxon>Asbolus</taxon>
    </lineage>
</organism>
<feature type="domain" description="Hemocyanin N-terminal" evidence="6">
    <location>
        <begin position="24"/>
        <end position="139"/>
    </location>
</feature>
<dbReference type="OrthoDB" id="8119704at2759"/>
<comment type="cofactor">
    <cofactor evidence="1">
        <name>Cu(2+)</name>
        <dbReference type="ChEBI" id="CHEBI:29036"/>
    </cofactor>
</comment>
<dbReference type="EMBL" id="QDEB01029087">
    <property type="protein sequence ID" value="RZC40083.1"/>
    <property type="molecule type" value="Genomic_DNA"/>
</dbReference>
<proteinExistence type="inferred from homology"/>
<dbReference type="PANTHER" id="PTHR11511:SF4">
    <property type="entry name" value="PHENOLOXIDASE 2-RELATED"/>
    <property type="match status" value="1"/>
</dbReference>
<dbReference type="AlphaFoldDB" id="A0A482W5U1"/>
<dbReference type="GO" id="GO:0016491">
    <property type="term" value="F:oxidoreductase activity"/>
    <property type="evidence" value="ECO:0007669"/>
    <property type="project" value="UniProtKB-KW"/>
</dbReference>
<evidence type="ECO:0000313" key="8">
    <source>
        <dbReference type="Proteomes" id="UP000292052"/>
    </source>
</evidence>
<dbReference type="Proteomes" id="UP000292052">
    <property type="component" value="Unassembled WGS sequence"/>
</dbReference>
<gene>
    <name evidence="7" type="ORF">BDFB_006571</name>
</gene>
<keyword evidence="5" id="KW-0186">Copper</keyword>
<dbReference type="InterPro" id="IPR013788">
    <property type="entry name" value="Hemocyanin/hexamerin"/>
</dbReference>
<keyword evidence="4" id="KW-0560">Oxidoreductase</keyword>
<feature type="non-terminal residue" evidence="7">
    <location>
        <position position="174"/>
    </location>
</feature>
<evidence type="ECO:0000259" key="6">
    <source>
        <dbReference type="Pfam" id="PF03722"/>
    </source>
</evidence>
<dbReference type="SUPFAM" id="SSF48050">
    <property type="entry name" value="Hemocyanin, N-terminal domain"/>
    <property type="match status" value="1"/>
</dbReference>
<accession>A0A482W5U1</accession>
<dbReference type="InterPro" id="IPR036697">
    <property type="entry name" value="Hemocyanin_N_sf"/>
</dbReference>
<reference evidence="7 8" key="1">
    <citation type="submission" date="2017-03" db="EMBL/GenBank/DDBJ databases">
        <title>Genome of the blue death feigning beetle - Asbolus verrucosus.</title>
        <authorList>
            <person name="Rider S.D."/>
        </authorList>
    </citation>
    <scope>NUCLEOTIDE SEQUENCE [LARGE SCALE GENOMIC DNA]</scope>
    <source>
        <strain evidence="7">Butters</strain>
        <tissue evidence="7">Head and leg muscle</tissue>
    </source>
</reference>
<dbReference type="InterPro" id="IPR005204">
    <property type="entry name" value="Hemocyanin_N"/>
</dbReference>
<dbReference type="GO" id="GO:0046872">
    <property type="term" value="F:metal ion binding"/>
    <property type="evidence" value="ECO:0007669"/>
    <property type="project" value="UniProtKB-KW"/>
</dbReference>
<evidence type="ECO:0000256" key="1">
    <source>
        <dbReference type="ARBA" id="ARBA00001973"/>
    </source>
</evidence>
<evidence type="ECO:0000256" key="3">
    <source>
        <dbReference type="ARBA" id="ARBA00022723"/>
    </source>
</evidence>
<protein>
    <submittedName>
        <fullName evidence="7">Hemocyanin N domain containing protein</fullName>
    </submittedName>
</protein>
<dbReference type="STRING" id="1661398.A0A482W5U1"/>
<dbReference type="PANTHER" id="PTHR11511">
    <property type="entry name" value="LARVAL STORAGE PROTEIN/PHENOLOXIDASE"/>
    <property type="match status" value="1"/>
</dbReference>
<dbReference type="Gene3D" id="1.20.1370.10">
    <property type="entry name" value="Hemocyanin, N-terminal domain"/>
    <property type="match status" value="1"/>
</dbReference>
<evidence type="ECO:0000313" key="7">
    <source>
        <dbReference type="EMBL" id="RZC40083.1"/>
    </source>
</evidence>
<sequence length="174" mass="20081">MTDKKKLLLLFDRPQEPSFMVKGDKYVFDVPNNSLPEKYKPIGVQLFNKFGEDASERIPVKEISPPNLDDILELGRHENFSLFVPKHRRISGKLIRIFLAAKDVDDLLATAVYVRDRVNPYLFNYTFSVALLHRSDTQNLDLPSFIHTFPDKYIDSQVFAIAREEANIVPEGNR</sequence>
<comment type="caution">
    <text evidence="7">The sequence shown here is derived from an EMBL/GenBank/DDBJ whole genome shotgun (WGS) entry which is preliminary data.</text>
</comment>
<evidence type="ECO:0000256" key="5">
    <source>
        <dbReference type="ARBA" id="ARBA00023008"/>
    </source>
</evidence>
<evidence type="ECO:0000256" key="2">
    <source>
        <dbReference type="ARBA" id="ARBA00009928"/>
    </source>
</evidence>
<comment type="similarity">
    <text evidence="2">Belongs to the tyrosinase family.</text>
</comment>
<keyword evidence="8" id="KW-1185">Reference proteome</keyword>
<dbReference type="Pfam" id="PF03722">
    <property type="entry name" value="Hemocyanin_N"/>
    <property type="match status" value="1"/>
</dbReference>
<name>A0A482W5U1_ASBVE</name>